<dbReference type="PANTHER" id="PTHR14096">
    <property type="entry name" value="APOLIPOPROTEIN L"/>
    <property type="match status" value="1"/>
</dbReference>
<evidence type="ECO:0000313" key="4">
    <source>
        <dbReference type="Proteomes" id="UP000596742"/>
    </source>
</evidence>
<keyword evidence="4" id="KW-1185">Reference proteome</keyword>
<gene>
    <name evidence="3" type="ORF">MGAL_10B029460</name>
</gene>
<dbReference type="OrthoDB" id="10501692at2759"/>
<name>A0A8B6E0S2_MYTGA</name>
<dbReference type="PANTHER" id="PTHR14096:SF28">
    <property type="entry name" value="APOLIPOPROTEIN L, 1-RELATED"/>
    <property type="match status" value="1"/>
</dbReference>
<proteinExistence type="inferred from homology"/>
<feature type="transmembrane region" description="Helical" evidence="2">
    <location>
        <begin position="49"/>
        <end position="70"/>
    </location>
</feature>
<evidence type="ECO:0000256" key="1">
    <source>
        <dbReference type="ARBA" id="ARBA00010090"/>
    </source>
</evidence>
<comment type="caution">
    <text evidence="3">The sequence shown here is derived from an EMBL/GenBank/DDBJ whole genome shotgun (WGS) entry which is preliminary data.</text>
</comment>
<dbReference type="GO" id="GO:0042157">
    <property type="term" value="P:lipoprotein metabolic process"/>
    <property type="evidence" value="ECO:0007669"/>
    <property type="project" value="InterPro"/>
</dbReference>
<accession>A0A8B6E0S2</accession>
<dbReference type="GO" id="GO:0008289">
    <property type="term" value="F:lipid binding"/>
    <property type="evidence" value="ECO:0007669"/>
    <property type="project" value="InterPro"/>
</dbReference>
<dbReference type="GO" id="GO:0016020">
    <property type="term" value="C:membrane"/>
    <property type="evidence" value="ECO:0007669"/>
    <property type="project" value="TreeGrafter"/>
</dbReference>
<dbReference type="InterPro" id="IPR008405">
    <property type="entry name" value="ApoL"/>
</dbReference>
<comment type="similarity">
    <text evidence="1">Belongs to the apolipoprotein L family.</text>
</comment>
<dbReference type="Pfam" id="PF05461">
    <property type="entry name" value="ApoL"/>
    <property type="match status" value="1"/>
</dbReference>
<dbReference type="GO" id="GO:0006869">
    <property type="term" value="P:lipid transport"/>
    <property type="evidence" value="ECO:0007669"/>
    <property type="project" value="InterPro"/>
</dbReference>
<keyword evidence="2" id="KW-0472">Membrane</keyword>
<keyword evidence="2" id="KW-0812">Transmembrane</keyword>
<evidence type="ECO:0000313" key="3">
    <source>
        <dbReference type="EMBL" id="VDI27307.1"/>
    </source>
</evidence>
<feature type="transmembrane region" description="Helical" evidence="2">
    <location>
        <begin position="76"/>
        <end position="103"/>
    </location>
</feature>
<dbReference type="EMBL" id="UYJE01004346">
    <property type="protein sequence ID" value="VDI27307.1"/>
    <property type="molecule type" value="Genomic_DNA"/>
</dbReference>
<evidence type="ECO:0000256" key="2">
    <source>
        <dbReference type="SAM" id="Phobius"/>
    </source>
</evidence>
<dbReference type="Proteomes" id="UP000596742">
    <property type="component" value="Unassembled WGS sequence"/>
</dbReference>
<sequence length="303" mass="32944">MSSKEDVNTAKVRRSNEQLVAQKEFTIRLLTEAITIIKTVSKGTNIAKLIGKFVSLLGTGGLVLGLFIAPVTSGMSLVYCVIPAGLLSLFGSVTASAASIVYLSKQSDQLELAHCALKKDKDAMTKHKEVIEDFMKENRVNDKIVQWVSKLNTCGSVPVVYTAGNGFLKFGNVICTINNAVPGVVESSQISVRFSDATEIKAADTSGVKKTGFKETIGKTSFRTLVGTDEILSVSRSALKKTLPIAILSMCVDIYQIIQTSIEMKTENKSLVCGKLQQMCEQLEMELEEMKKMEVPHVPPSKL</sequence>
<reference evidence="3" key="1">
    <citation type="submission" date="2018-11" db="EMBL/GenBank/DDBJ databases">
        <authorList>
            <person name="Alioto T."/>
            <person name="Alioto T."/>
        </authorList>
    </citation>
    <scope>NUCLEOTIDE SEQUENCE</scope>
</reference>
<organism evidence="3 4">
    <name type="scientific">Mytilus galloprovincialis</name>
    <name type="common">Mediterranean mussel</name>
    <dbReference type="NCBI Taxonomy" id="29158"/>
    <lineage>
        <taxon>Eukaryota</taxon>
        <taxon>Metazoa</taxon>
        <taxon>Spiralia</taxon>
        <taxon>Lophotrochozoa</taxon>
        <taxon>Mollusca</taxon>
        <taxon>Bivalvia</taxon>
        <taxon>Autobranchia</taxon>
        <taxon>Pteriomorphia</taxon>
        <taxon>Mytilida</taxon>
        <taxon>Mytiloidea</taxon>
        <taxon>Mytilidae</taxon>
        <taxon>Mytilinae</taxon>
        <taxon>Mytilus</taxon>
    </lineage>
</organism>
<dbReference type="GO" id="GO:0005576">
    <property type="term" value="C:extracellular region"/>
    <property type="evidence" value="ECO:0007669"/>
    <property type="project" value="InterPro"/>
</dbReference>
<protein>
    <submittedName>
        <fullName evidence="3">Uncharacterized protein</fullName>
    </submittedName>
</protein>
<keyword evidence="2" id="KW-1133">Transmembrane helix</keyword>
<dbReference type="AlphaFoldDB" id="A0A8B6E0S2"/>